<dbReference type="CDD" id="cd13970">
    <property type="entry name" value="ABC1_ADCK3"/>
    <property type="match status" value="1"/>
</dbReference>
<evidence type="ECO:0000256" key="2">
    <source>
        <dbReference type="ARBA" id="ARBA00022679"/>
    </source>
</evidence>
<dbReference type="PANTHER" id="PTHR43851:SF3">
    <property type="entry name" value="COENZYME Q8"/>
    <property type="match status" value="1"/>
</dbReference>
<reference evidence="7 8" key="1">
    <citation type="submission" date="2016-11" db="EMBL/GenBank/DDBJ databases">
        <authorList>
            <person name="Jaros S."/>
            <person name="Januszkiewicz K."/>
            <person name="Wedrychowicz H."/>
        </authorList>
    </citation>
    <scope>NUCLEOTIDE SEQUENCE [LARGE SCALE GENOMIC DNA]</scope>
</reference>
<sequence>MGVELSADPFVAQTAAQRRVLPIDESALPDRSVQVGTPTQLDPTPRYPPIRRSILSRLNPMFKSRRSSRLVLTTAWQLAASTAVVRSIRSTPLLQSRLAAAELVRSTPVPLVRDDSAAVRKPVSEARPHPSQRRHAQRPITLPLPLSEAPTTRTTASPSSDGVRDHASGFSNELAGHAPEDPHKHATRRTRAPRRQSQSEVVILNSSMDPASATTSVWPPSPSPLGDKLSQTLPSPPMEPIISSGHHAERQHARPHSALDGQNLARPAEPQSPCRLDQQATDDGANSVQRHGEFSPCSPHSDDISHPIQASPSPMTPGPSDRPGSAPRAMKASKVPASQLGRLLHYGGLAAGLGFGAASEAIKRVSFGSKESDRASSLFMSESNVRRLVDKLSRMRGAALKLGQFMSIQGDDRSRTTERMLCVPDTSGTTDARRLPEQVEDILKQVQNSANYMPFDQTEQVLASTLGTDWRTHFDDFDMVPFAAASIGQVHSARLSSRSPFAAQYPPSMRVAIKVQFPGVRASIKSDLANLKWMLMASSVLPRGLFLENTIKVMERELDDECDYVREAHCGTRMRDLLSEYGMSARFGAPRVVDELCGSMVLTTEFVKGVPLGEVVSESQRVRNEVSVVAADGTRIEQISIAQLLLLSQVGESLLHLCLMELLQFKFMQTDPNWSNFLYDRDSAKVCSLPSPAYRASGLNTIGFEASQIQLIDFGATREYSDDFVQKFRALLLAAVHEDETECLSVSRELGYLKGEESEDMVRAHLASLLALGVPFRSSSPTPFPFDDLGPAITSTIREQIPVMLKSRSRPPPTETYSLNRKLSGVFLLCERLGSHVNARGLLDDGLAIHPKAT</sequence>
<evidence type="ECO:0000313" key="8">
    <source>
        <dbReference type="Proteomes" id="UP000249464"/>
    </source>
</evidence>
<dbReference type="GO" id="GO:0006744">
    <property type="term" value="P:ubiquinone biosynthetic process"/>
    <property type="evidence" value="ECO:0007669"/>
    <property type="project" value="TreeGrafter"/>
</dbReference>
<dbReference type="SUPFAM" id="SSF56112">
    <property type="entry name" value="Protein kinase-like (PK-like)"/>
    <property type="match status" value="1"/>
</dbReference>
<feature type="compositionally biased region" description="Basic and acidic residues" evidence="5">
    <location>
        <begin position="115"/>
        <end position="128"/>
    </location>
</feature>
<dbReference type="GO" id="GO:0016740">
    <property type="term" value="F:transferase activity"/>
    <property type="evidence" value="ECO:0007669"/>
    <property type="project" value="UniProtKB-KW"/>
</dbReference>
<keyword evidence="8" id="KW-1185">Reference proteome</keyword>
<keyword evidence="3" id="KW-0547">Nucleotide-binding</keyword>
<dbReference type="Proteomes" id="UP000249464">
    <property type="component" value="Unassembled WGS sequence"/>
</dbReference>
<keyword evidence="2" id="KW-0808">Transferase</keyword>
<feature type="compositionally biased region" description="Polar residues" evidence="5">
    <location>
        <begin position="278"/>
        <end position="289"/>
    </location>
</feature>
<feature type="compositionally biased region" description="Basic residues" evidence="5">
    <location>
        <begin position="185"/>
        <end position="194"/>
    </location>
</feature>
<dbReference type="STRING" id="796604.A0A2X0ML13"/>
<proteinExistence type="inferred from homology"/>
<feature type="compositionally biased region" description="Polar residues" evidence="5">
    <location>
        <begin position="195"/>
        <end position="218"/>
    </location>
</feature>
<dbReference type="EMBL" id="FQNC01000067">
    <property type="protein sequence ID" value="SGZ04199.1"/>
    <property type="molecule type" value="Genomic_DNA"/>
</dbReference>
<evidence type="ECO:0000259" key="6">
    <source>
        <dbReference type="Pfam" id="PF03109"/>
    </source>
</evidence>
<dbReference type="PANTHER" id="PTHR43851">
    <property type="match status" value="1"/>
</dbReference>
<evidence type="ECO:0000256" key="5">
    <source>
        <dbReference type="SAM" id="MobiDB-lite"/>
    </source>
</evidence>
<evidence type="ECO:0000313" key="7">
    <source>
        <dbReference type="EMBL" id="SGZ04199.1"/>
    </source>
</evidence>
<evidence type="ECO:0000256" key="3">
    <source>
        <dbReference type="ARBA" id="ARBA00022741"/>
    </source>
</evidence>
<dbReference type="AlphaFoldDB" id="A0A2X0ML13"/>
<feature type="compositionally biased region" description="Low complexity" evidence="5">
    <location>
        <begin position="147"/>
        <end position="160"/>
    </location>
</feature>
<accession>A0A2X0ML13</accession>
<protein>
    <submittedName>
        <fullName evidence="7">BQ5605_C032g11050 protein</fullName>
    </submittedName>
</protein>
<dbReference type="InterPro" id="IPR011009">
    <property type="entry name" value="Kinase-like_dom_sf"/>
</dbReference>
<feature type="domain" description="ABC1 atypical kinase-like" evidence="6">
    <location>
        <begin position="446"/>
        <end position="745"/>
    </location>
</feature>
<name>A0A2X0ML13_9BASI</name>
<dbReference type="InterPro" id="IPR004147">
    <property type="entry name" value="ABC1_dom"/>
</dbReference>
<evidence type="ECO:0000256" key="1">
    <source>
        <dbReference type="ARBA" id="ARBA00009670"/>
    </source>
</evidence>
<feature type="region of interest" description="Disordered" evidence="5">
    <location>
        <begin position="115"/>
        <end position="334"/>
    </location>
</feature>
<keyword evidence="4" id="KW-0067">ATP-binding</keyword>
<dbReference type="InterPro" id="IPR034646">
    <property type="entry name" value="ADCK3_dom"/>
</dbReference>
<dbReference type="InterPro" id="IPR051409">
    <property type="entry name" value="Atypical_kinase_ADCK"/>
</dbReference>
<dbReference type="GO" id="GO:0005524">
    <property type="term" value="F:ATP binding"/>
    <property type="evidence" value="ECO:0007669"/>
    <property type="project" value="UniProtKB-KW"/>
</dbReference>
<evidence type="ECO:0000256" key="4">
    <source>
        <dbReference type="ARBA" id="ARBA00022840"/>
    </source>
</evidence>
<gene>
    <name evidence="7" type="primary">BQ5605_C032g11050</name>
    <name evidence="7" type="ORF">BQ5605_C032G11050</name>
</gene>
<dbReference type="Pfam" id="PF03109">
    <property type="entry name" value="ABC1"/>
    <property type="match status" value="1"/>
</dbReference>
<organism evidence="7 8">
    <name type="scientific">Microbotryum silenes-dioicae</name>
    <dbReference type="NCBI Taxonomy" id="796604"/>
    <lineage>
        <taxon>Eukaryota</taxon>
        <taxon>Fungi</taxon>
        <taxon>Dikarya</taxon>
        <taxon>Basidiomycota</taxon>
        <taxon>Pucciniomycotina</taxon>
        <taxon>Microbotryomycetes</taxon>
        <taxon>Microbotryales</taxon>
        <taxon>Microbotryaceae</taxon>
        <taxon>Microbotryum</taxon>
    </lineage>
</organism>
<comment type="similarity">
    <text evidence="1">Belongs to the protein kinase superfamily. ADCK protein kinase family.</text>
</comment>